<reference evidence="3 4" key="1">
    <citation type="submission" date="2018-04" db="EMBL/GenBank/DDBJ databases">
        <title>Novel Campyloabacter and Helicobacter Species and Strains.</title>
        <authorList>
            <person name="Mannion A.J."/>
            <person name="Shen Z."/>
            <person name="Fox J.G."/>
        </authorList>
    </citation>
    <scope>NUCLEOTIDE SEQUENCE [LARGE SCALE GENOMIC DNA]</scope>
    <source>
        <strain evidence="3 4">MIT 12-6600</strain>
    </source>
</reference>
<evidence type="ECO:0000313" key="4">
    <source>
        <dbReference type="Proteomes" id="UP000256514"/>
    </source>
</evidence>
<feature type="coiled-coil region" evidence="1">
    <location>
        <begin position="132"/>
        <end position="181"/>
    </location>
</feature>
<proteinExistence type="predicted"/>
<feature type="compositionally biased region" description="Polar residues" evidence="2">
    <location>
        <begin position="1"/>
        <end position="10"/>
    </location>
</feature>
<comment type="caution">
    <text evidence="3">The sequence shown here is derived from an EMBL/GenBank/DDBJ whole genome shotgun (WGS) entry which is preliminary data.</text>
</comment>
<dbReference type="Proteomes" id="UP000256514">
    <property type="component" value="Unassembled WGS sequence"/>
</dbReference>
<keyword evidence="1" id="KW-0175">Coiled coil</keyword>
<keyword evidence="4" id="KW-1185">Reference proteome</keyword>
<feature type="region of interest" description="Disordered" evidence="2">
    <location>
        <begin position="1"/>
        <end position="36"/>
    </location>
</feature>
<evidence type="ECO:0000256" key="1">
    <source>
        <dbReference type="SAM" id="Coils"/>
    </source>
</evidence>
<dbReference type="InterPro" id="IPR038315">
    <property type="entry name" value="FliS_cochap_sf"/>
</dbReference>
<dbReference type="OrthoDB" id="9910801at2"/>
<protein>
    <submittedName>
        <fullName evidence="3">Uncharacterized protein</fullName>
    </submittedName>
</protein>
<evidence type="ECO:0000256" key="2">
    <source>
        <dbReference type="SAM" id="MobiDB-lite"/>
    </source>
</evidence>
<evidence type="ECO:0000313" key="3">
    <source>
        <dbReference type="EMBL" id="RDU66920.1"/>
    </source>
</evidence>
<dbReference type="AlphaFoldDB" id="A0A3D8IPK5"/>
<name>A0A3D8IPK5_9HELI</name>
<organism evidence="3 4">
    <name type="scientific">Helicobacter equorum</name>
    <dbReference type="NCBI Taxonomy" id="361872"/>
    <lineage>
        <taxon>Bacteria</taxon>
        <taxon>Pseudomonadati</taxon>
        <taxon>Campylobacterota</taxon>
        <taxon>Epsilonproteobacteria</taxon>
        <taxon>Campylobacterales</taxon>
        <taxon>Helicobacteraceae</taxon>
        <taxon>Helicobacter</taxon>
    </lineage>
</organism>
<sequence length="227" mass="25350">MKIDNTKNNSTFTQPTQKTQTKEPKTTLIKQSTDSLPKTQAINTSAIKDSNTSIGKLQTLQSVLDSIEPKLQALQKIEDKTQREQKAKELQEEVKKVMKETTFGDEKVFGVAFKDSKGEVVLTKVKLDTSLINANKRDLGALTQDIKDLKKDIKNAIASLSQDAQENAQKIQEQVSKEHKDNVLDSPIIQEKQPGKIASFFKGLGNFLKNSHDTNKLDSNRVQKLLA</sequence>
<dbReference type="SUPFAM" id="SSF64518">
    <property type="entry name" value="Phase 1 flagellin"/>
    <property type="match status" value="1"/>
</dbReference>
<accession>A0A3D8IPK5</accession>
<dbReference type="EMBL" id="NXLT01000004">
    <property type="protein sequence ID" value="RDU66920.1"/>
    <property type="molecule type" value="Genomic_DNA"/>
</dbReference>
<gene>
    <name evidence="3" type="ORF">CQA54_06075</name>
</gene>
<dbReference type="RefSeq" id="WP_115571234.1">
    <property type="nucleotide sequence ID" value="NZ_NXLT01000004.1"/>
</dbReference>
<dbReference type="Gene3D" id="3.30.1120.180">
    <property type="entry name" value="Flagellar FLiS export co-chaperone, HP1076"/>
    <property type="match status" value="1"/>
</dbReference>